<dbReference type="Gene3D" id="3.10.620.30">
    <property type="match status" value="1"/>
</dbReference>
<dbReference type="PANTHER" id="PTHR33490">
    <property type="entry name" value="BLR5614 PROTEIN-RELATED"/>
    <property type="match status" value="1"/>
</dbReference>
<dbReference type="Pfam" id="PF08379">
    <property type="entry name" value="Bact_transglu_N"/>
    <property type="match status" value="1"/>
</dbReference>
<accession>A0A4R2L9M9</accession>
<dbReference type="InterPro" id="IPR013589">
    <property type="entry name" value="Bac_transglu_N"/>
</dbReference>
<name>A0A4R2L9M9_9GAMM</name>
<dbReference type="AlphaFoldDB" id="A0A4R2L9M9"/>
<reference evidence="2 3" key="1">
    <citation type="submission" date="2019-03" db="EMBL/GenBank/DDBJ databases">
        <title>Genomic Encyclopedia of Type Strains, Phase IV (KMG-IV): sequencing the most valuable type-strain genomes for metagenomic binning, comparative biology and taxonomic classification.</title>
        <authorList>
            <person name="Goeker M."/>
        </authorList>
    </citation>
    <scope>NUCLEOTIDE SEQUENCE [LARGE SCALE GENOMIC DNA]</scope>
    <source>
        <strain evidence="2 3">DSM 25287</strain>
    </source>
</reference>
<keyword evidence="2" id="KW-0645">Protease</keyword>
<gene>
    <name evidence="2" type="ORF">EV699_106158</name>
</gene>
<dbReference type="SMART" id="SM00460">
    <property type="entry name" value="TGc"/>
    <property type="match status" value="1"/>
</dbReference>
<sequence>MNYTVTHRTAYRYRGRVALCHNEAMLMPRETAWQFVPECRIEIEPRPALSAERTDFFGNRVLYFAIQDIHQTLTVTVTSQVTVAPRPLTPDLPSPPWEEVVQLIREMPELNAMEARQFTLESTFIRPGDELANYALPSFTPGRPLLEAAFDLTRRIFAEFTYDPHFSTIATPLTQVLEERRGVCQDFAHLAIACLRSLGLAARYVSGYLETLPPPGAERLIGADASHAWLAVFIPGLGWVDLDPTNDCMPGERHVTLAWGRDYADVAPLKGVMMGGGAHKLDVSVDVAPQPR</sequence>
<keyword evidence="2" id="KW-0378">Hydrolase</keyword>
<dbReference type="OrthoDB" id="5438043at2"/>
<dbReference type="Proteomes" id="UP000295765">
    <property type="component" value="Unassembled WGS sequence"/>
</dbReference>
<dbReference type="GO" id="GO:0008233">
    <property type="term" value="F:peptidase activity"/>
    <property type="evidence" value="ECO:0007669"/>
    <property type="project" value="UniProtKB-KW"/>
</dbReference>
<proteinExistence type="predicted"/>
<dbReference type="PANTHER" id="PTHR33490:SF7">
    <property type="entry name" value="BLR2979 PROTEIN"/>
    <property type="match status" value="1"/>
</dbReference>
<dbReference type="RefSeq" id="WP_132540371.1">
    <property type="nucleotide sequence ID" value="NZ_SLWY01000006.1"/>
</dbReference>
<evidence type="ECO:0000313" key="3">
    <source>
        <dbReference type="Proteomes" id="UP000295765"/>
    </source>
</evidence>
<comment type="caution">
    <text evidence="2">The sequence shown here is derived from an EMBL/GenBank/DDBJ whole genome shotgun (WGS) entry which is preliminary data.</text>
</comment>
<protein>
    <submittedName>
        <fullName evidence="2">Transglutaminase-like putative cysteine protease</fullName>
    </submittedName>
</protein>
<dbReference type="InterPro" id="IPR038765">
    <property type="entry name" value="Papain-like_cys_pep_sf"/>
</dbReference>
<dbReference type="Pfam" id="PF01841">
    <property type="entry name" value="Transglut_core"/>
    <property type="match status" value="1"/>
</dbReference>
<dbReference type="InterPro" id="IPR002931">
    <property type="entry name" value="Transglutaminase-like"/>
</dbReference>
<dbReference type="GO" id="GO:0006508">
    <property type="term" value="P:proteolysis"/>
    <property type="evidence" value="ECO:0007669"/>
    <property type="project" value="UniProtKB-KW"/>
</dbReference>
<dbReference type="EMBL" id="SLWY01000006">
    <property type="protein sequence ID" value="TCO82063.1"/>
    <property type="molecule type" value="Genomic_DNA"/>
</dbReference>
<keyword evidence="3" id="KW-1185">Reference proteome</keyword>
<feature type="domain" description="Transglutaminase-like" evidence="1">
    <location>
        <begin position="176"/>
        <end position="246"/>
    </location>
</feature>
<evidence type="ECO:0000313" key="2">
    <source>
        <dbReference type="EMBL" id="TCO82063.1"/>
    </source>
</evidence>
<evidence type="ECO:0000259" key="1">
    <source>
        <dbReference type="SMART" id="SM00460"/>
    </source>
</evidence>
<dbReference type="SUPFAM" id="SSF54001">
    <property type="entry name" value="Cysteine proteinases"/>
    <property type="match status" value="1"/>
</dbReference>
<organism evidence="2 3">
    <name type="scientific">Plasticicumulans lactativorans</name>
    <dbReference type="NCBI Taxonomy" id="1133106"/>
    <lineage>
        <taxon>Bacteria</taxon>
        <taxon>Pseudomonadati</taxon>
        <taxon>Pseudomonadota</taxon>
        <taxon>Gammaproteobacteria</taxon>
        <taxon>Candidatus Competibacteraceae</taxon>
        <taxon>Plasticicumulans</taxon>
    </lineage>
</organism>